<sequence length="94" mass="10728">MTLSYSEYSLTVFDDEGWLKMGSSEDLYSEHAVQLLDIVYDLHGGDKRYPYENIPFSHGEDGGITLSPNLMAELSKNENQHLMGWAHENIKSLF</sequence>
<dbReference type="RefSeq" id="WP_173959648.1">
    <property type="nucleotide sequence ID" value="NZ_CBCSCC010000014.1"/>
</dbReference>
<dbReference type="Proteomes" id="UP000501090">
    <property type="component" value="Chromosome"/>
</dbReference>
<reference evidence="1 2" key="1">
    <citation type="submission" date="2018-04" db="EMBL/GenBank/DDBJ databases">
        <title>Polynucleobacter sp. UK-Long2-W17 genome.</title>
        <authorList>
            <person name="Hahn M.W."/>
        </authorList>
    </citation>
    <scope>NUCLEOTIDE SEQUENCE [LARGE SCALE GENOMIC DNA]</scope>
    <source>
        <strain evidence="1 2">UK-Long2-W17</strain>
    </source>
</reference>
<organism evidence="1 2">
    <name type="scientific">Polynucleobacter arcticus</name>
    <dbReference type="NCBI Taxonomy" id="1743165"/>
    <lineage>
        <taxon>Bacteria</taxon>
        <taxon>Pseudomonadati</taxon>
        <taxon>Pseudomonadota</taxon>
        <taxon>Betaproteobacteria</taxon>
        <taxon>Burkholderiales</taxon>
        <taxon>Burkholderiaceae</taxon>
        <taxon>Polynucleobacter</taxon>
    </lineage>
</organism>
<keyword evidence="2" id="KW-1185">Reference proteome</keyword>
<dbReference type="AlphaFoldDB" id="A0A6M9PLP5"/>
<evidence type="ECO:0000313" key="1">
    <source>
        <dbReference type="EMBL" id="QKM59875.1"/>
    </source>
</evidence>
<dbReference type="KEGG" id="pard:DN92_01820"/>
<name>A0A6M9PLP5_9BURK</name>
<gene>
    <name evidence="1" type="ORF">DN92_01820</name>
</gene>
<protein>
    <submittedName>
        <fullName evidence="1">Uncharacterized protein</fullName>
    </submittedName>
</protein>
<proteinExistence type="predicted"/>
<evidence type="ECO:0000313" key="2">
    <source>
        <dbReference type="Proteomes" id="UP000501090"/>
    </source>
</evidence>
<dbReference type="EMBL" id="CP028940">
    <property type="protein sequence ID" value="QKM59875.1"/>
    <property type="molecule type" value="Genomic_DNA"/>
</dbReference>
<accession>A0A6M9PLP5</accession>